<organism evidence="1 2">
    <name type="scientific">Trifolium medium</name>
    <dbReference type="NCBI Taxonomy" id="97028"/>
    <lineage>
        <taxon>Eukaryota</taxon>
        <taxon>Viridiplantae</taxon>
        <taxon>Streptophyta</taxon>
        <taxon>Embryophyta</taxon>
        <taxon>Tracheophyta</taxon>
        <taxon>Spermatophyta</taxon>
        <taxon>Magnoliopsida</taxon>
        <taxon>eudicotyledons</taxon>
        <taxon>Gunneridae</taxon>
        <taxon>Pentapetalae</taxon>
        <taxon>rosids</taxon>
        <taxon>fabids</taxon>
        <taxon>Fabales</taxon>
        <taxon>Fabaceae</taxon>
        <taxon>Papilionoideae</taxon>
        <taxon>50 kb inversion clade</taxon>
        <taxon>NPAAA clade</taxon>
        <taxon>Hologalegina</taxon>
        <taxon>IRL clade</taxon>
        <taxon>Trifolieae</taxon>
        <taxon>Trifolium</taxon>
    </lineage>
</organism>
<comment type="caution">
    <text evidence="1">The sequence shown here is derived from an EMBL/GenBank/DDBJ whole genome shotgun (WGS) entry which is preliminary data.</text>
</comment>
<evidence type="ECO:0000313" key="2">
    <source>
        <dbReference type="Proteomes" id="UP000265520"/>
    </source>
</evidence>
<dbReference type="Proteomes" id="UP000265520">
    <property type="component" value="Unassembled WGS sequence"/>
</dbReference>
<name>A0A392T3E5_9FABA</name>
<protein>
    <submittedName>
        <fullName evidence="1">Uncharacterized protein</fullName>
    </submittedName>
</protein>
<dbReference type="EMBL" id="LXQA010499546">
    <property type="protein sequence ID" value="MCI55641.1"/>
    <property type="molecule type" value="Genomic_DNA"/>
</dbReference>
<reference evidence="1 2" key="1">
    <citation type="journal article" date="2018" name="Front. Plant Sci.">
        <title>Red Clover (Trifolium pratense) and Zigzag Clover (T. medium) - A Picture of Genomic Similarities and Differences.</title>
        <authorList>
            <person name="Dluhosova J."/>
            <person name="Istvanek J."/>
            <person name="Nedelnik J."/>
            <person name="Repkova J."/>
        </authorList>
    </citation>
    <scope>NUCLEOTIDE SEQUENCE [LARGE SCALE GENOMIC DNA]</scope>
    <source>
        <strain evidence="2">cv. 10/8</strain>
        <tissue evidence="1">Leaf</tissue>
    </source>
</reference>
<evidence type="ECO:0000313" key="1">
    <source>
        <dbReference type="EMBL" id="MCI55641.1"/>
    </source>
</evidence>
<accession>A0A392T3E5</accession>
<proteinExistence type="predicted"/>
<keyword evidence="2" id="KW-1185">Reference proteome</keyword>
<dbReference type="AlphaFoldDB" id="A0A392T3E5"/>
<sequence>MYPSPTLKVTMVKMAAEKGFPAEREMPVSDVVERGRPLARE</sequence>